<evidence type="ECO:0000256" key="3">
    <source>
        <dbReference type="SAM" id="MobiDB-lite"/>
    </source>
</evidence>
<keyword evidence="2" id="KW-0934">Plastid</keyword>
<reference evidence="6" key="1">
    <citation type="submission" date="2021-01" db="EMBL/GenBank/DDBJ databases">
        <authorList>
            <person name="Corre E."/>
            <person name="Pelletier E."/>
            <person name="Niang G."/>
            <person name="Scheremetjew M."/>
            <person name="Finn R."/>
            <person name="Kale V."/>
            <person name="Holt S."/>
            <person name="Cochrane G."/>
            <person name="Meng A."/>
            <person name="Brown T."/>
            <person name="Cohen L."/>
        </authorList>
    </citation>
    <scope>NUCLEOTIDE SEQUENCE</scope>
    <source>
        <strain evidence="6">CCMP722</strain>
    </source>
</reference>
<dbReference type="EMBL" id="HBFA01031498">
    <property type="protein sequence ID" value="CAD8682288.1"/>
    <property type="molecule type" value="Transcribed_RNA"/>
</dbReference>
<dbReference type="GO" id="GO:0009536">
    <property type="term" value="C:plastid"/>
    <property type="evidence" value="ECO:0007669"/>
    <property type="project" value="UniProtKB-SubCell"/>
</dbReference>
<name>A0A6T7Y306_9CHLO</name>
<evidence type="ECO:0000259" key="4">
    <source>
        <dbReference type="Pfam" id="PF04755"/>
    </source>
</evidence>
<dbReference type="EMBL" id="HBFA01031496">
    <property type="protein sequence ID" value="CAD8682285.1"/>
    <property type="molecule type" value="Transcribed_RNA"/>
</dbReference>
<dbReference type="InterPro" id="IPR006843">
    <property type="entry name" value="PAP/fibrillin_dom"/>
</dbReference>
<gene>
    <name evidence="5" type="ORF">POBO1169_LOCUS15854</name>
    <name evidence="6" type="ORF">POBO1169_LOCUS15856</name>
</gene>
<evidence type="ECO:0000256" key="1">
    <source>
        <dbReference type="ARBA" id="ARBA00004474"/>
    </source>
</evidence>
<feature type="domain" description="Plastid lipid-associated protein/fibrillin conserved" evidence="4">
    <location>
        <begin position="341"/>
        <end position="370"/>
    </location>
</feature>
<evidence type="ECO:0000313" key="5">
    <source>
        <dbReference type="EMBL" id="CAD8682285.1"/>
    </source>
</evidence>
<feature type="region of interest" description="Disordered" evidence="3">
    <location>
        <begin position="85"/>
        <end position="110"/>
    </location>
</feature>
<dbReference type="PANTHER" id="PTHR31906">
    <property type="entry name" value="PLASTID-LIPID-ASSOCIATED PROTEIN 4, CHLOROPLASTIC-RELATED"/>
    <property type="match status" value="1"/>
</dbReference>
<sequence length="374" mass="40821">MATTLISLPTVHARQCALIGQEVKQGCNRFRRPEVLSTCCTNRGTAAQMSLGTRSGFSRSSSVRSSRKEITFTAADLQRGMEKYMETDTETTESATNADEESTTPENDASVAEDVMPEVVDESPAAVIETPVPEEEVPKSESDDELIQRNKIDALKQVLTLLGAVTNRGQFASESQKGEALKALTALEGLCVVTSHEEIMQQQQGRWTLMLSDVEPFRVSPFFMALEEALLDYPDRDESRPDRVFGQHRLATSVGEFGSVAQTILGNELKSEVELRVGVLPGLPFAITGTVVSRGAVYSVGSNGAFTVEMLDTSVTNSNAASFLDDWIKVPVGEVYRQLGGDVPKATLTTTYVDEDLRVCRSRGGHYFVFSRQA</sequence>
<dbReference type="AlphaFoldDB" id="A0A6T7Y306"/>
<evidence type="ECO:0000256" key="2">
    <source>
        <dbReference type="ARBA" id="ARBA00022640"/>
    </source>
</evidence>
<dbReference type="Pfam" id="PF04755">
    <property type="entry name" value="PAP_fibrillin"/>
    <property type="match status" value="1"/>
</dbReference>
<dbReference type="InterPro" id="IPR039633">
    <property type="entry name" value="PAP"/>
</dbReference>
<comment type="subcellular location">
    <subcellularLocation>
        <location evidence="1">Plastid</location>
    </subcellularLocation>
</comment>
<organism evidence="6">
    <name type="scientific">Pyramimonas obovata</name>
    <dbReference type="NCBI Taxonomy" id="1411642"/>
    <lineage>
        <taxon>Eukaryota</taxon>
        <taxon>Viridiplantae</taxon>
        <taxon>Chlorophyta</taxon>
        <taxon>Pyramimonadophyceae</taxon>
        <taxon>Pyramimonadales</taxon>
        <taxon>Pyramimonadaceae</taxon>
        <taxon>Pyramimonas</taxon>
        <taxon>Pyramimonas incertae sedis</taxon>
    </lineage>
</organism>
<accession>A0A6T7Y306</accession>
<evidence type="ECO:0000313" key="6">
    <source>
        <dbReference type="EMBL" id="CAD8682288.1"/>
    </source>
</evidence>
<proteinExistence type="predicted"/>
<protein>
    <recommendedName>
        <fullName evidence="4">Plastid lipid-associated protein/fibrillin conserved domain-containing protein</fullName>
    </recommendedName>
</protein>